<protein>
    <submittedName>
        <fullName evidence="1">Uncharacterized protein</fullName>
    </submittedName>
</protein>
<accession>A0A1E1IR07</accession>
<dbReference type="EMBL" id="CALQ01000350">
    <property type="protein sequence ID" value="CCM13697.1"/>
    <property type="molecule type" value="Genomic_DNA"/>
</dbReference>
<reference evidence="1" key="1">
    <citation type="submission" date="2012-08" db="EMBL/GenBank/DDBJ databases">
        <title>Comparative genomics of metastatic and non-metastatic Leishmania guyanensis provides insights into polygenic factors involved in Leishmania RNA virus infection.</title>
        <authorList>
            <person name="Smith D."/>
            <person name="Hertz-Fowler C."/>
            <person name="Martin R."/>
            <person name="Dickens N."/>
            <person name="Fasel N."/>
            <person name="Falquet L."/>
            <person name="Beverley S."/>
            <person name="Zangger H."/>
            <person name="Calderon-Copete S."/>
            <person name="Mottram J."/>
            <person name="Xenarios I."/>
        </authorList>
    </citation>
    <scope>NUCLEOTIDE SEQUENCE</scope>
    <source>
        <strain evidence="1">MHOM/BR/75/M4147/SSU:IR2SAT-LUC</strain>
    </source>
</reference>
<name>A0A1E1IR07_LEIGU</name>
<evidence type="ECO:0000313" key="1">
    <source>
        <dbReference type="EMBL" id="CCM13697.1"/>
    </source>
</evidence>
<organism evidence="1">
    <name type="scientific">Leishmania guyanensis</name>
    <dbReference type="NCBI Taxonomy" id="5670"/>
    <lineage>
        <taxon>Eukaryota</taxon>
        <taxon>Discoba</taxon>
        <taxon>Euglenozoa</taxon>
        <taxon>Kinetoplastea</taxon>
        <taxon>Metakinetoplastina</taxon>
        <taxon>Trypanosomatida</taxon>
        <taxon>Trypanosomatidae</taxon>
        <taxon>Leishmaniinae</taxon>
        <taxon>Leishmania</taxon>
        <taxon>Leishmania guyanensis species complex</taxon>
    </lineage>
</organism>
<sequence>MSDSTYSFLASACSVRHVLLKRFALEMLPELCYTRCSAMVHFSLILSLFFFCACAPSHHLSETAAAVPPFDCQRCYPLPRVRQGGTMANT</sequence>
<dbReference type="AlphaFoldDB" id="A0A1E1IR07"/>
<proteinExistence type="predicted"/>
<gene>
    <name evidence="1" type="primary">LgM4147LRVhigh.11.00400.00040</name>
    <name evidence="1" type="ORF">BN36_1112090</name>
</gene>